<dbReference type="InterPro" id="IPR037914">
    <property type="entry name" value="SpoVT-AbrB_sf"/>
</dbReference>
<evidence type="ECO:0000313" key="2">
    <source>
        <dbReference type="EMBL" id="AAY49649.1"/>
    </source>
</evidence>
<dbReference type="GO" id="GO:0003677">
    <property type="term" value="F:DNA binding"/>
    <property type="evidence" value="ECO:0007669"/>
    <property type="project" value="InterPro"/>
</dbReference>
<feature type="domain" description="SpoVT-AbrB" evidence="1">
    <location>
        <begin position="51"/>
        <end position="97"/>
    </location>
</feature>
<dbReference type="SMART" id="SM00966">
    <property type="entry name" value="SpoVT_AbrB"/>
    <property type="match status" value="1"/>
</dbReference>
<gene>
    <name evidence="2" type="ordered locus">XC_2600</name>
</gene>
<name>A0A0H2X8E1_XANC8</name>
<evidence type="ECO:0000259" key="1">
    <source>
        <dbReference type="SMART" id="SM00966"/>
    </source>
</evidence>
<protein>
    <recommendedName>
        <fullName evidence="1">SpoVT-AbrB domain-containing protein</fullName>
    </recommendedName>
</protein>
<dbReference type="Gene3D" id="2.10.260.10">
    <property type="match status" value="1"/>
</dbReference>
<reference evidence="2 3" key="1">
    <citation type="journal article" date="2005" name="Genome Res.">
        <title>Comparative and functional genomic analyses of the pathogenicity of phytopathogen Xanthomonas campestris pv. campestris.</title>
        <authorList>
            <person name="Qian W."/>
            <person name="Jia Y."/>
            <person name="Ren S.X."/>
            <person name="He Y.Q."/>
            <person name="Feng J.X."/>
            <person name="Lu L.F."/>
            <person name="Sun Q."/>
            <person name="Ying G."/>
            <person name="Tang D.J."/>
            <person name="Tang H."/>
            <person name="Wu W."/>
            <person name="Hao P."/>
            <person name="Wang L."/>
            <person name="Jiang B.L."/>
            <person name="Zeng S."/>
            <person name="Gu W.Y."/>
            <person name="Lu G."/>
            <person name="Rong L."/>
            <person name="Tian Y."/>
            <person name="Yao Z."/>
            <person name="Fu G."/>
            <person name="Chen B."/>
            <person name="Fang R."/>
            <person name="Qiang B."/>
            <person name="Chen Z."/>
            <person name="Zhao G.P."/>
            <person name="Tang J.L."/>
            <person name="He C."/>
        </authorList>
    </citation>
    <scope>NUCLEOTIDE SEQUENCE [LARGE SCALE GENOMIC DNA]</scope>
    <source>
        <strain evidence="2 3">8004</strain>
    </source>
</reference>
<organism evidence="2 3">
    <name type="scientific">Xanthomonas campestris pv. campestris (strain 8004)</name>
    <dbReference type="NCBI Taxonomy" id="314565"/>
    <lineage>
        <taxon>Bacteria</taxon>
        <taxon>Pseudomonadati</taxon>
        <taxon>Pseudomonadota</taxon>
        <taxon>Gammaproteobacteria</taxon>
        <taxon>Lysobacterales</taxon>
        <taxon>Lysobacteraceae</taxon>
        <taxon>Xanthomonas</taxon>
    </lineage>
</organism>
<dbReference type="KEGG" id="xcb:XC_2600"/>
<dbReference type="InterPro" id="IPR007159">
    <property type="entry name" value="SpoVT-AbrB_dom"/>
</dbReference>
<dbReference type="Proteomes" id="UP000000420">
    <property type="component" value="Chromosome"/>
</dbReference>
<dbReference type="EMBL" id="CP000050">
    <property type="protein sequence ID" value="AAY49649.1"/>
    <property type="molecule type" value="Genomic_DNA"/>
</dbReference>
<evidence type="ECO:0000313" key="3">
    <source>
        <dbReference type="Proteomes" id="UP000000420"/>
    </source>
</evidence>
<sequence>MSENPLSKCIAGQCPAWPTNDRLTDIESKAVLHYNAKHQPWIARQTIMTTLTVTARGQVTFRKDVLQHLGIRPGDKIELNLLPDGRGVLKAARPAGTIASFVGLLAGRTQKVATIEEINEAAAQGWAGKQ</sequence>
<dbReference type="HOGENOM" id="CLU_1937285_0_0_6"/>
<dbReference type="SUPFAM" id="SSF89447">
    <property type="entry name" value="AbrB/MazE/MraZ-like"/>
    <property type="match status" value="1"/>
</dbReference>
<dbReference type="AlphaFoldDB" id="A0A0H2X8E1"/>
<accession>A0A0H2X8E1</accession>
<proteinExistence type="predicted"/>